<evidence type="ECO:0000313" key="3">
    <source>
        <dbReference type="Proteomes" id="UP000886595"/>
    </source>
</evidence>
<evidence type="ECO:0000313" key="2">
    <source>
        <dbReference type="EMBL" id="KAG2280475.1"/>
    </source>
</evidence>
<gene>
    <name evidence="2" type="ORF">Bca52824_051695</name>
</gene>
<reference evidence="2 3" key="1">
    <citation type="submission" date="2020-02" db="EMBL/GenBank/DDBJ databases">
        <authorList>
            <person name="Ma Q."/>
            <person name="Huang Y."/>
            <person name="Song X."/>
            <person name="Pei D."/>
        </authorList>
    </citation>
    <scope>NUCLEOTIDE SEQUENCE [LARGE SCALE GENOMIC DNA]</scope>
    <source>
        <strain evidence="2">Sxm20200214</strain>
        <tissue evidence="2">Leaf</tissue>
    </source>
</reference>
<dbReference type="Proteomes" id="UP000886595">
    <property type="component" value="Unassembled WGS sequence"/>
</dbReference>
<keyword evidence="3" id="KW-1185">Reference proteome</keyword>
<keyword evidence="1" id="KW-1133">Transmembrane helix</keyword>
<protein>
    <submittedName>
        <fullName evidence="2">Uncharacterized protein</fullName>
    </submittedName>
</protein>
<evidence type="ECO:0000256" key="1">
    <source>
        <dbReference type="SAM" id="Phobius"/>
    </source>
</evidence>
<keyword evidence="1" id="KW-0812">Transmembrane</keyword>
<proteinExistence type="predicted"/>
<sequence length="664" mass="78302">MDQVMDRSPQCVRNLTPLVFREPAMVVQEQVSRSSYLGCFEKRLIEVVGERGLSTEKLEQMNLPEEKMYLSNGDRMGLQKKKEGEQYEGEEQMDAVMNSYARHMLDKMHLRGKKVKMKKEFTQSKGWKYQDEKDNLEMAEFQRKNRSRIQRKSSMKCWKRERCILLSTHQRCKLMKMKCGTEMIKDIHSLMNAQLASRYIMVKKKRTKWRKCNFKNKQRKQRKNIEERFLVYWSGKVIQPNGLVKLEGELRPAAITRKGAKLKCVAREKLLSGRLLLIYTKEQAKTVMELERKGIKYNPLKQINKRANLTACLWNSKLEHALSTKIFRWCKRRHCKEACLCCVKLPRLQSLLKHDEKFFSIKMETRDKSKQGCVGLGFVMMIYLKGMMCAVMLLGYMDVDKQSRTSRKREKSPIKYIGRKVKFCKVVKEWWAQQHHEFLVSTFRGKKVPRVRASVRSQEEIKSYKYKRKKGSEVLCEYAIVFNAKVVAVGMEGKDRSERQKNTKEERSDSCLWDHKIWLLKVTQQRKKKKIIKARLFAAVTRRTPVLRFKYMGHEKSLSLVTMELPELVIGKKDHKAKCNMRYSSVNFIKKKSLTRGQLERGNKETPRGLEGVRCFNLEDKVDFKGGGNDTYEGMRWHSREHITFHMGRMLSWLLSNLLLTLSI</sequence>
<feature type="transmembrane region" description="Helical" evidence="1">
    <location>
        <begin position="374"/>
        <end position="399"/>
    </location>
</feature>
<dbReference type="EMBL" id="JAAMPC010000011">
    <property type="protein sequence ID" value="KAG2280475.1"/>
    <property type="molecule type" value="Genomic_DNA"/>
</dbReference>
<keyword evidence="1" id="KW-0472">Membrane</keyword>
<organism evidence="2 3">
    <name type="scientific">Brassica carinata</name>
    <name type="common">Ethiopian mustard</name>
    <name type="synonym">Abyssinian cabbage</name>
    <dbReference type="NCBI Taxonomy" id="52824"/>
    <lineage>
        <taxon>Eukaryota</taxon>
        <taxon>Viridiplantae</taxon>
        <taxon>Streptophyta</taxon>
        <taxon>Embryophyta</taxon>
        <taxon>Tracheophyta</taxon>
        <taxon>Spermatophyta</taxon>
        <taxon>Magnoliopsida</taxon>
        <taxon>eudicotyledons</taxon>
        <taxon>Gunneridae</taxon>
        <taxon>Pentapetalae</taxon>
        <taxon>rosids</taxon>
        <taxon>malvids</taxon>
        <taxon>Brassicales</taxon>
        <taxon>Brassicaceae</taxon>
        <taxon>Brassiceae</taxon>
        <taxon>Brassica</taxon>
    </lineage>
</organism>
<accession>A0A8X7R1Q2</accession>
<comment type="caution">
    <text evidence="2">The sequence shown here is derived from an EMBL/GenBank/DDBJ whole genome shotgun (WGS) entry which is preliminary data.</text>
</comment>
<name>A0A8X7R1Q2_BRACI</name>
<dbReference type="AlphaFoldDB" id="A0A8X7R1Q2"/>
<dbReference type="OrthoDB" id="10613312at2759"/>